<proteinExistence type="inferred from homology"/>
<evidence type="ECO:0000313" key="7">
    <source>
        <dbReference type="EMBL" id="ODQ68236.1"/>
    </source>
</evidence>
<dbReference type="STRING" id="857566.A0A1E3PS35"/>
<evidence type="ECO:0000256" key="4">
    <source>
        <dbReference type="RuleBase" id="RU361272"/>
    </source>
</evidence>
<evidence type="ECO:0000256" key="1">
    <source>
        <dbReference type="ARBA" id="ARBA00004496"/>
    </source>
</evidence>
<dbReference type="InterPro" id="IPR039370">
    <property type="entry name" value="BTF3"/>
</dbReference>
<accession>A0A1E3PS35</accession>
<dbReference type="GO" id="GO:0005854">
    <property type="term" value="C:nascent polypeptide-associated complex"/>
    <property type="evidence" value="ECO:0007669"/>
    <property type="project" value="UniProtKB-ARBA"/>
</dbReference>
<dbReference type="SMART" id="SM01407">
    <property type="entry name" value="NAC"/>
    <property type="match status" value="1"/>
</dbReference>
<dbReference type="OrthoDB" id="8033832at2759"/>
<evidence type="ECO:0000256" key="3">
    <source>
        <dbReference type="ARBA" id="ARBA00022927"/>
    </source>
</evidence>
<feature type="compositionally biased region" description="Acidic residues" evidence="5">
    <location>
        <begin position="138"/>
        <end position="156"/>
    </location>
</feature>
<comment type="similarity">
    <text evidence="2 4">Belongs to the NAC-beta family.</text>
</comment>
<comment type="subunit">
    <text evidence="4">Part of the nascent polypeptide-associated complex (NAC).</text>
</comment>
<keyword evidence="4" id="KW-0805">Transcription regulation</keyword>
<dbReference type="Pfam" id="PF01849">
    <property type="entry name" value="NAC"/>
    <property type="match status" value="1"/>
</dbReference>
<protein>
    <recommendedName>
        <fullName evidence="4">Nascent polypeptide-associated complex subunit beta</fullName>
    </recommendedName>
</protein>
<dbReference type="PROSITE" id="PS51151">
    <property type="entry name" value="NAC_AB"/>
    <property type="match status" value="1"/>
</dbReference>
<dbReference type="Proteomes" id="UP000095009">
    <property type="component" value="Unassembled WGS sequence"/>
</dbReference>
<evidence type="ECO:0000256" key="2">
    <source>
        <dbReference type="ARBA" id="ARBA00005296"/>
    </source>
</evidence>
<keyword evidence="4" id="KW-0804">Transcription</keyword>
<dbReference type="InterPro" id="IPR002715">
    <property type="entry name" value="Nas_poly-pep-assoc_cplx_dom"/>
</dbReference>
<organism evidence="7 8">
    <name type="scientific">Nadsonia fulvescens var. elongata DSM 6958</name>
    <dbReference type="NCBI Taxonomy" id="857566"/>
    <lineage>
        <taxon>Eukaryota</taxon>
        <taxon>Fungi</taxon>
        <taxon>Dikarya</taxon>
        <taxon>Ascomycota</taxon>
        <taxon>Saccharomycotina</taxon>
        <taxon>Dipodascomycetes</taxon>
        <taxon>Dipodascales</taxon>
        <taxon>Dipodascales incertae sedis</taxon>
        <taxon>Nadsonia</taxon>
    </lineage>
</organism>
<keyword evidence="3" id="KW-0813">Transport</keyword>
<keyword evidence="8" id="KW-1185">Reference proteome</keyword>
<dbReference type="CDD" id="cd22055">
    <property type="entry name" value="NAC_BTF3"/>
    <property type="match status" value="1"/>
</dbReference>
<feature type="region of interest" description="Disordered" evidence="5">
    <location>
        <begin position="1"/>
        <end position="36"/>
    </location>
</feature>
<feature type="region of interest" description="Disordered" evidence="5">
    <location>
        <begin position="131"/>
        <end position="156"/>
    </location>
</feature>
<dbReference type="EMBL" id="KV454406">
    <property type="protein sequence ID" value="ODQ68236.1"/>
    <property type="molecule type" value="Genomic_DNA"/>
</dbReference>
<reference evidence="7 8" key="1">
    <citation type="journal article" date="2016" name="Proc. Natl. Acad. Sci. U.S.A.">
        <title>Comparative genomics of biotechnologically important yeasts.</title>
        <authorList>
            <person name="Riley R."/>
            <person name="Haridas S."/>
            <person name="Wolfe K.H."/>
            <person name="Lopes M.R."/>
            <person name="Hittinger C.T."/>
            <person name="Goeker M."/>
            <person name="Salamov A.A."/>
            <person name="Wisecaver J.H."/>
            <person name="Long T.M."/>
            <person name="Calvey C.H."/>
            <person name="Aerts A.L."/>
            <person name="Barry K.W."/>
            <person name="Choi C."/>
            <person name="Clum A."/>
            <person name="Coughlan A.Y."/>
            <person name="Deshpande S."/>
            <person name="Douglass A.P."/>
            <person name="Hanson S.J."/>
            <person name="Klenk H.-P."/>
            <person name="LaButti K.M."/>
            <person name="Lapidus A."/>
            <person name="Lindquist E.A."/>
            <person name="Lipzen A.M."/>
            <person name="Meier-Kolthoff J.P."/>
            <person name="Ohm R.A."/>
            <person name="Otillar R.P."/>
            <person name="Pangilinan J.L."/>
            <person name="Peng Y."/>
            <person name="Rokas A."/>
            <person name="Rosa C.A."/>
            <person name="Scheuner C."/>
            <person name="Sibirny A.A."/>
            <person name="Slot J.C."/>
            <person name="Stielow J.B."/>
            <person name="Sun H."/>
            <person name="Kurtzman C.P."/>
            <person name="Blackwell M."/>
            <person name="Grigoriev I.V."/>
            <person name="Jeffries T.W."/>
        </authorList>
    </citation>
    <scope>NUCLEOTIDE SEQUENCE [LARGE SCALE GENOMIC DNA]</scope>
    <source>
        <strain evidence="7 8">DSM 6958</strain>
    </source>
</reference>
<evidence type="ECO:0000256" key="5">
    <source>
        <dbReference type="SAM" id="MobiDB-lite"/>
    </source>
</evidence>
<feature type="domain" description="NAC-A/B" evidence="6">
    <location>
        <begin position="40"/>
        <end position="105"/>
    </location>
</feature>
<evidence type="ECO:0000259" key="6">
    <source>
        <dbReference type="PROSITE" id="PS51151"/>
    </source>
</evidence>
<name>A0A1E3PS35_9ASCO</name>
<keyword evidence="3" id="KW-0653">Protein transport</keyword>
<comment type="subcellular location">
    <subcellularLocation>
        <location evidence="1">Cytoplasm</location>
    </subcellularLocation>
</comment>
<evidence type="ECO:0000313" key="8">
    <source>
        <dbReference type="Proteomes" id="UP000095009"/>
    </source>
</evidence>
<dbReference type="InterPro" id="IPR038187">
    <property type="entry name" value="NAC_A/B_dom_sf"/>
</dbReference>
<dbReference type="PANTHER" id="PTHR10351">
    <property type="entry name" value="TRANSCRIPTION FACTOR BTF3 FAMILY MEMBER"/>
    <property type="match status" value="1"/>
</dbReference>
<dbReference type="GO" id="GO:0006613">
    <property type="term" value="P:cotranslational protein targeting to membrane"/>
    <property type="evidence" value="ECO:0007669"/>
    <property type="project" value="UniProtKB-ARBA"/>
</dbReference>
<dbReference type="GO" id="GO:0015031">
    <property type="term" value="P:protein transport"/>
    <property type="evidence" value="ECO:0007669"/>
    <property type="project" value="UniProtKB-KW"/>
</dbReference>
<dbReference type="AlphaFoldDB" id="A0A1E3PS35"/>
<dbReference type="FunFam" id="2.20.70.30:FF:000001">
    <property type="entry name" value="Transcription factor BTF3 homolog"/>
    <property type="match status" value="1"/>
</dbReference>
<dbReference type="Gene3D" id="2.20.70.30">
    <property type="entry name" value="Nascent polypeptide-associated complex domain"/>
    <property type="match status" value="1"/>
</dbReference>
<gene>
    <name evidence="7" type="ORF">NADFUDRAFT_68510</name>
</gene>
<sequence>MPVDQEKLAKLQKATRIGGKGTPRRKAKRAPKVDNSVQVAAENQKLQQALQKLNAQTVPGIEEVNMFQEDGKVLNFNRVQVQGSVPDNTFAVFGNSKEKELTDLMPGILAQMGPESLSQLQKIVEQLKLGQEGPAGEAGDEVPELVEGETFEDNVE</sequence>